<feature type="compositionally biased region" description="Basic and acidic residues" evidence="2">
    <location>
        <begin position="27"/>
        <end position="36"/>
    </location>
</feature>
<feature type="coiled-coil region" evidence="1">
    <location>
        <begin position="120"/>
        <end position="147"/>
    </location>
</feature>
<dbReference type="OrthoDB" id="2648963at2759"/>
<feature type="region of interest" description="Disordered" evidence="2">
    <location>
        <begin position="1"/>
        <end position="56"/>
    </location>
</feature>
<dbReference type="EMBL" id="JABBWD010000443">
    <property type="protein sequence ID" value="KAG1760689.1"/>
    <property type="molecule type" value="Genomic_DNA"/>
</dbReference>
<feature type="compositionally biased region" description="Low complexity" evidence="2">
    <location>
        <begin position="38"/>
        <end position="52"/>
    </location>
</feature>
<evidence type="ECO:0000313" key="3">
    <source>
        <dbReference type="EMBL" id="KAG1760689.1"/>
    </source>
</evidence>
<proteinExistence type="predicted"/>
<dbReference type="AlphaFoldDB" id="A0A9P7CVE0"/>
<keyword evidence="1" id="KW-0175">Coiled coil</keyword>
<reference evidence="3" key="1">
    <citation type="journal article" date="2020" name="New Phytol.">
        <title>Comparative genomics reveals dynamic genome evolution in host specialist ectomycorrhizal fungi.</title>
        <authorList>
            <person name="Lofgren L.A."/>
            <person name="Nguyen N.H."/>
            <person name="Vilgalys R."/>
            <person name="Ruytinx J."/>
            <person name="Liao H.L."/>
            <person name="Branco S."/>
            <person name="Kuo A."/>
            <person name="LaButti K."/>
            <person name="Lipzen A."/>
            <person name="Andreopoulos W."/>
            <person name="Pangilinan J."/>
            <person name="Riley R."/>
            <person name="Hundley H."/>
            <person name="Na H."/>
            <person name="Barry K."/>
            <person name="Grigoriev I.V."/>
            <person name="Stajich J.E."/>
            <person name="Kennedy P.G."/>
        </authorList>
    </citation>
    <scope>NUCLEOTIDE SEQUENCE</scope>
    <source>
        <strain evidence="3">DOB743</strain>
    </source>
</reference>
<name>A0A9P7CVE0_9AGAM</name>
<accession>A0A9P7CVE0</accession>
<protein>
    <submittedName>
        <fullName evidence="3">Uncharacterized protein</fullName>
    </submittedName>
</protein>
<keyword evidence="4" id="KW-1185">Reference proteome</keyword>
<evidence type="ECO:0000256" key="2">
    <source>
        <dbReference type="SAM" id="MobiDB-lite"/>
    </source>
</evidence>
<feature type="compositionally biased region" description="Basic and acidic residues" evidence="2">
    <location>
        <begin position="1"/>
        <end position="11"/>
    </location>
</feature>
<sequence>MIESTGKRRSDGSPSPGRMNKRSRLYALDHDAEDCVRSPSRSPSPGSVTSESAYQMRKTIKDLEEYVERLEEHVDHIEEGRQRDRERRNRMRVHHKLEVKHQHDRIEDLEEDVRYQQTLLDRSYKDAERLEAEAESNRKTIHELIERGIEETRKYFQVMCDGLEALQNPS</sequence>
<evidence type="ECO:0000256" key="1">
    <source>
        <dbReference type="SAM" id="Coils"/>
    </source>
</evidence>
<comment type="caution">
    <text evidence="3">The sequence shown here is derived from an EMBL/GenBank/DDBJ whole genome shotgun (WGS) entry which is preliminary data.</text>
</comment>
<dbReference type="Proteomes" id="UP000714275">
    <property type="component" value="Unassembled WGS sequence"/>
</dbReference>
<gene>
    <name evidence="3" type="ORF">EV702DRAFT_1207740</name>
</gene>
<organism evidence="3 4">
    <name type="scientific">Suillus placidus</name>
    <dbReference type="NCBI Taxonomy" id="48579"/>
    <lineage>
        <taxon>Eukaryota</taxon>
        <taxon>Fungi</taxon>
        <taxon>Dikarya</taxon>
        <taxon>Basidiomycota</taxon>
        <taxon>Agaricomycotina</taxon>
        <taxon>Agaricomycetes</taxon>
        <taxon>Agaricomycetidae</taxon>
        <taxon>Boletales</taxon>
        <taxon>Suillineae</taxon>
        <taxon>Suillaceae</taxon>
        <taxon>Suillus</taxon>
    </lineage>
</organism>
<evidence type="ECO:0000313" key="4">
    <source>
        <dbReference type="Proteomes" id="UP000714275"/>
    </source>
</evidence>